<evidence type="ECO:0000313" key="14">
    <source>
        <dbReference type="EMBL" id="GHJ87170.1"/>
    </source>
</evidence>
<keyword evidence="4" id="KW-0813">Transport</keyword>
<evidence type="ECO:0000256" key="8">
    <source>
        <dbReference type="ARBA" id="ARBA00022989"/>
    </source>
</evidence>
<dbReference type="PANTHER" id="PTHR13269:SF6">
    <property type="entry name" value="NUCLEOPORIN NDC1"/>
    <property type="match status" value="1"/>
</dbReference>
<evidence type="ECO:0000256" key="6">
    <source>
        <dbReference type="ARBA" id="ARBA00022816"/>
    </source>
</evidence>
<keyword evidence="5 13" id="KW-0812">Transmembrane</keyword>
<gene>
    <name evidence="14" type="ORF">NliqN6_3572</name>
</gene>
<dbReference type="GO" id="GO:0070631">
    <property type="term" value="P:spindle pole body localization"/>
    <property type="evidence" value="ECO:0007669"/>
    <property type="project" value="TreeGrafter"/>
</dbReference>
<dbReference type="GO" id="GO:0051028">
    <property type="term" value="P:mRNA transport"/>
    <property type="evidence" value="ECO:0007669"/>
    <property type="project" value="UniProtKB-KW"/>
</dbReference>
<evidence type="ECO:0000256" key="12">
    <source>
        <dbReference type="ARBA" id="ARBA00023242"/>
    </source>
</evidence>
<dbReference type="GO" id="GO:0070762">
    <property type="term" value="C:nuclear pore transmembrane ring"/>
    <property type="evidence" value="ECO:0007669"/>
    <property type="project" value="TreeGrafter"/>
</dbReference>
<evidence type="ECO:0008006" key="16">
    <source>
        <dbReference type="Google" id="ProtNLM"/>
    </source>
</evidence>
<evidence type="ECO:0000256" key="13">
    <source>
        <dbReference type="SAM" id="Phobius"/>
    </source>
</evidence>
<dbReference type="AlphaFoldDB" id="A0A8H3TTY0"/>
<name>A0A8H3TTY0_9TREE</name>
<evidence type="ECO:0000256" key="4">
    <source>
        <dbReference type="ARBA" id="ARBA00022448"/>
    </source>
</evidence>
<dbReference type="GO" id="GO:0006999">
    <property type="term" value="P:nuclear pore organization"/>
    <property type="evidence" value="ECO:0007669"/>
    <property type="project" value="TreeGrafter"/>
</dbReference>
<dbReference type="InterPro" id="IPR019049">
    <property type="entry name" value="Nucleoporin_prot_Ndc1/Nup"/>
</dbReference>
<keyword evidence="6" id="KW-0509">mRNA transport</keyword>
<evidence type="ECO:0000256" key="1">
    <source>
        <dbReference type="ARBA" id="ARBA00004232"/>
    </source>
</evidence>
<dbReference type="PANTHER" id="PTHR13269">
    <property type="entry name" value="NUCLEOPORIN NDC1"/>
    <property type="match status" value="1"/>
</dbReference>
<evidence type="ECO:0000256" key="7">
    <source>
        <dbReference type="ARBA" id="ARBA00022927"/>
    </source>
</evidence>
<evidence type="ECO:0000313" key="15">
    <source>
        <dbReference type="Proteomes" id="UP000620104"/>
    </source>
</evidence>
<dbReference type="GO" id="GO:0030674">
    <property type="term" value="F:protein-macromolecule adaptor activity"/>
    <property type="evidence" value="ECO:0007669"/>
    <property type="project" value="TreeGrafter"/>
</dbReference>
<feature type="transmembrane region" description="Helical" evidence="13">
    <location>
        <begin position="213"/>
        <end position="235"/>
    </location>
</feature>
<evidence type="ECO:0000256" key="5">
    <source>
        <dbReference type="ARBA" id="ARBA00022692"/>
    </source>
</evidence>
<evidence type="ECO:0000256" key="10">
    <source>
        <dbReference type="ARBA" id="ARBA00023132"/>
    </source>
</evidence>
<keyword evidence="9" id="KW-0811">Translocation</keyword>
<evidence type="ECO:0000256" key="9">
    <source>
        <dbReference type="ARBA" id="ARBA00023010"/>
    </source>
</evidence>
<reference evidence="14" key="1">
    <citation type="submission" date="2020-07" db="EMBL/GenBank/DDBJ databases">
        <title>Draft Genome Sequence of a Deep-Sea Yeast, Naganishia (Cryptococcus) liquefaciens strain N6.</title>
        <authorList>
            <person name="Han Y.W."/>
            <person name="Kajitani R."/>
            <person name="Morimoto H."/>
            <person name="Parhat M."/>
            <person name="Tsubouchi H."/>
            <person name="Bakenova O."/>
            <person name="Ogata M."/>
            <person name="Argunhan B."/>
            <person name="Aoki R."/>
            <person name="Kajiwara S."/>
            <person name="Itoh T."/>
            <person name="Iwasaki H."/>
        </authorList>
    </citation>
    <scope>NUCLEOTIDE SEQUENCE</scope>
    <source>
        <strain evidence="14">N6</strain>
    </source>
</reference>
<dbReference type="OrthoDB" id="67850at2759"/>
<dbReference type="EMBL" id="BLZA01000021">
    <property type="protein sequence ID" value="GHJ87170.1"/>
    <property type="molecule type" value="Genomic_DNA"/>
</dbReference>
<dbReference type="GO" id="GO:0015031">
    <property type="term" value="P:protein transport"/>
    <property type="evidence" value="ECO:0007669"/>
    <property type="project" value="UniProtKB-KW"/>
</dbReference>
<dbReference type="Proteomes" id="UP000620104">
    <property type="component" value="Unassembled WGS sequence"/>
</dbReference>
<evidence type="ECO:0000256" key="3">
    <source>
        <dbReference type="ARBA" id="ARBA00005760"/>
    </source>
</evidence>
<comment type="subcellular location">
    <subcellularLocation>
        <location evidence="1">Nucleus membrane</location>
        <topology evidence="1">Multi-pass membrane protein</topology>
    </subcellularLocation>
    <subcellularLocation>
        <location evidence="2">Nucleus</location>
        <location evidence="2">Nuclear pore complex</location>
    </subcellularLocation>
</comment>
<comment type="caution">
    <text evidence="14">The sequence shown here is derived from an EMBL/GenBank/DDBJ whole genome shotgun (WGS) entry which is preliminary data.</text>
</comment>
<keyword evidence="12" id="KW-0539">Nucleus</keyword>
<dbReference type="Pfam" id="PF09531">
    <property type="entry name" value="Ndc1_Nup"/>
    <property type="match status" value="1"/>
</dbReference>
<proteinExistence type="inferred from homology"/>
<dbReference type="GO" id="GO:0005816">
    <property type="term" value="C:spindle pole body"/>
    <property type="evidence" value="ECO:0007669"/>
    <property type="project" value="TreeGrafter"/>
</dbReference>
<feature type="transmembrane region" description="Helical" evidence="13">
    <location>
        <begin position="50"/>
        <end position="71"/>
    </location>
</feature>
<evidence type="ECO:0000256" key="11">
    <source>
        <dbReference type="ARBA" id="ARBA00023136"/>
    </source>
</evidence>
<comment type="similarity">
    <text evidence="3">Belongs to the NDC1 family.</text>
</comment>
<sequence>MNTDDHYRKYLWARWRRLGRSSTAWIALTALVALLSTTPADVLSLPGWHILATIPATVLLVLLCIAPIIYLRAKTLQHAPPTAAPAAPSTRTYLSLITRTINDPHAGRITLWYLWASIITTSVLTHLWTWRHEAPSSNVGADVRTLDLGMWKPTARHPYHLNERVLYLYFGNACFALWLAHKDIFDGAWGKERWPADNASLGERLTTRMTRSALWQLPLYAVLHGCAYSVLFWLLRRQVSALLIRHSFGLFRPFIAQLARNKSLVGWTMPARLLALHYATAILLRLPAIVFDISATQRLDFSPLAKGRKADAYIIGALQSTDDYYLASDPAPRSPTWGVRMLTFGDQTFTALELADRSHQAENRKRVFDDLSTKPTAWTSLFQGCMTQLGKSYQRLVARGGRLAAASASATASSTAPARGPVTSIPTAQARQVESVFYVPPSQTKPAALVDGVKATDARLASLASTGISYLRQRAPHAKEALGHAGERALEWISPLEARVPEDVKRPVVKTLTEAGEAARQGAESVKQSVEATKGRLGEVAAQVAKPVVDAEWRSKGLWPLFDRCFNVVAPRGGFRRAGVDWCMRRVERFMRRVERAFARRWAADEIEFVLPRRRIDADLFRTLAAYVAASLHEDTYGQVQNCVPEVMDMLVKYHVELIAYRGEYMERAEARGKQAWVDEARRVWEDEVQMMSQVIEQAVRNIQQVFGEHMKAFEISPGVLQAIKAMTQEA</sequence>
<keyword evidence="11 13" id="KW-0472">Membrane</keyword>
<protein>
    <recommendedName>
        <fullName evidence="16">Nucleoporin protein Ndc1-Nup</fullName>
    </recommendedName>
</protein>
<dbReference type="GO" id="GO:0031965">
    <property type="term" value="C:nuclear membrane"/>
    <property type="evidence" value="ECO:0007669"/>
    <property type="project" value="UniProtKB-SubCell"/>
</dbReference>
<keyword evidence="7" id="KW-0653">Protein transport</keyword>
<keyword evidence="8 13" id="KW-1133">Transmembrane helix</keyword>
<keyword evidence="15" id="KW-1185">Reference proteome</keyword>
<keyword evidence="10" id="KW-0906">Nuclear pore complex</keyword>
<organism evidence="14 15">
    <name type="scientific">Naganishia liquefaciens</name>
    <dbReference type="NCBI Taxonomy" id="104408"/>
    <lineage>
        <taxon>Eukaryota</taxon>
        <taxon>Fungi</taxon>
        <taxon>Dikarya</taxon>
        <taxon>Basidiomycota</taxon>
        <taxon>Agaricomycotina</taxon>
        <taxon>Tremellomycetes</taxon>
        <taxon>Filobasidiales</taxon>
        <taxon>Filobasidiaceae</taxon>
        <taxon>Naganishia</taxon>
    </lineage>
</organism>
<evidence type="ECO:0000256" key="2">
    <source>
        <dbReference type="ARBA" id="ARBA00004567"/>
    </source>
</evidence>
<accession>A0A8H3TTY0</accession>